<feature type="transmembrane region" description="Helical" evidence="12">
    <location>
        <begin position="113"/>
        <end position="132"/>
    </location>
</feature>
<feature type="transmembrane region" description="Helical" evidence="12">
    <location>
        <begin position="250"/>
        <end position="271"/>
    </location>
</feature>
<protein>
    <recommendedName>
        <fullName evidence="13">G-protein coupled receptors family 1 profile domain-containing protein</fullName>
    </recommendedName>
</protein>
<feature type="transmembrane region" description="Helical" evidence="12">
    <location>
        <begin position="283"/>
        <end position="302"/>
    </location>
</feature>
<evidence type="ECO:0000256" key="1">
    <source>
        <dbReference type="ARBA" id="ARBA00004651"/>
    </source>
</evidence>
<name>A0A674IWQ6_9SAUR</name>
<evidence type="ECO:0000256" key="11">
    <source>
        <dbReference type="ARBA" id="ARBA00023224"/>
    </source>
</evidence>
<dbReference type="FunFam" id="1.10.1220.70:FF:000001">
    <property type="entry name" value="Olfactory receptor"/>
    <property type="match status" value="1"/>
</dbReference>
<keyword evidence="6" id="KW-0552">Olfaction</keyword>
<evidence type="ECO:0000256" key="6">
    <source>
        <dbReference type="ARBA" id="ARBA00022725"/>
    </source>
</evidence>
<dbReference type="GO" id="GO:0005886">
    <property type="term" value="C:plasma membrane"/>
    <property type="evidence" value="ECO:0007669"/>
    <property type="project" value="UniProtKB-SubCell"/>
</dbReference>
<dbReference type="FunFam" id="1.20.1070.10:FF:000001">
    <property type="entry name" value="Olfactory receptor"/>
    <property type="match status" value="1"/>
</dbReference>
<proteinExistence type="inferred from homology"/>
<keyword evidence="5 12" id="KW-0812">Transmembrane</keyword>
<comment type="similarity">
    <text evidence="2">Belongs to the G-protein coupled receptor 1 family.</text>
</comment>
<feature type="transmembrane region" description="Helical" evidence="12">
    <location>
        <begin position="71"/>
        <end position="93"/>
    </location>
</feature>
<dbReference type="InterPro" id="IPR000725">
    <property type="entry name" value="Olfact_rcpt"/>
</dbReference>
<evidence type="ECO:0000313" key="15">
    <source>
        <dbReference type="Proteomes" id="UP000472274"/>
    </source>
</evidence>
<evidence type="ECO:0000256" key="12">
    <source>
        <dbReference type="SAM" id="Phobius"/>
    </source>
</evidence>
<dbReference type="InParanoid" id="A0A674IWQ6"/>
<dbReference type="PANTHER" id="PTHR26453">
    <property type="entry name" value="OLFACTORY RECEPTOR"/>
    <property type="match status" value="1"/>
</dbReference>
<dbReference type="GO" id="GO:0004984">
    <property type="term" value="F:olfactory receptor activity"/>
    <property type="evidence" value="ECO:0007669"/>
    <property type="project" value="InterPro"/>
</dbReference>
<keyword evidence="15" id="KW-1185">Reference proteome</keyword>
<dbReference type="InterPro" id="IPR000276">
    <property type="entry name" value="GPCR_Rhodpsn"/>
</dbReference>
<evidence type="ECO:0000256" key="4">
    <source>
        <dbReference type="ARBA" id="ARBA00022606"/>
    </source>
</evidence>
<accession>A0A674IWQ6</accession>
<dbReference type="SUPFAM" id="SSF81321">
    <property type="entry name" value="Family A G protein-coupled receptor-like"/>
    <property type="match status" value="1"/>
</dbReference>
<dbReference type="Proteomes" id="UP000472274">
    <property type="component" value="Unplaced"/>
</dbReference>
<feature type="transmembrane region" description="Helical" evidence="12">
    <location>
        <begin position="36"/>
        <end position="59"/>
    </location>
</feature>
<sequence length="338" mass="37273">PPSEGCWAEQMEPGNQTPVTEFILEGLPNTRELPSLFFLLFLLLYLLTLLGNALTLLTVLCDPRLHTLPMYCFLGHLSFLDACLSSVTVPKILAGLAGPGGRTISFGGCVVQLYAFHFLASTECFLYTVMAYDRFLAVCHPLRYTVVMSRRACVGLAAGTWLTGSLHATIHTTLTFRLPYCGPNRVEYFACDIPAMLKLACADTAANRAVILANIGTVAAGCFLLISVSYAYIASAILKIRTAQGRLRAFSTCSAHLSLVLLFYAPLLFVYVRSYSSHASDGAVAMFYTMFTSLLNPFIYALRNKEMKKALRRLAYGQALSQKLKLSKNPERDKRRIS</sequence>
<evidence type="ECO:0000256" key="3">
    <source>
        <dbReference type="ARBA" id="ARBA00022475"/>
    </source>
</evidence>
<evidence type="ECO:0000256" key="2">
    <source>
        <dbReference type="ARBA" id="ARBA00010663"/>
    </source>
</evidence>
<dbReference type="Gene3D" id="1.20.1070.10">
    <property type="entry name" value="Rhodopsin 7-helix transmembrane proteins"/>
    <property type="match status" value="1"/>
</dbReference>
<evidence type="ECO:0000256" key="8">
    <source>
        <dbReference type="ARBA" id="ARBA00023040"/>
    </source>
</evidence>
<dbReference type="GeneTree" id="ENSGT01050000244869"/>
<evidence type="ECO:0000256" key="9">
    <source>
        <dbReference type="ARBA" id="ARBA00023136"/>
    </source>
</evidence>
<keyword evidence="3" id="KW-1003">Cell membrane</keyword>
<evidence type="ECO:0000313" key="14">
    <source>
        <dbReference type="Ensembl" id="ENSTMTP00000013410.1"/>
    </source>
</evidence>
<comment type="subcellular location">
    <subcellularLocation>
        <location evidence="1">Cell membrane</location>
        <topology evidence="1">Multi-pass membrane protein</topology>
    </subcellularLocation>
</comment>
<evidence type="ECO:0000256" key="5">
    <source>
        <dbReference type="ARBA" id="ARBA00022692"/>
    </source>
</evidence>
<keyword evidence="4" id="KW-0716">Sensory transduction</keyword>
<dbReference type="PRINTS" id="PR00245">
    <property type="entry name" value="OLFACTORYR"/>
</dbReference>
<dbReference type="Ensembl" id="ENSTMTT00000013873.1">
    <property type="protein sequence ID" value="ENSTMTP00000013410.1"/>
    <property type="gene ID" value="ENSTMTG00000009723.1"/>
</dbReference>
<feature type="transmembrane region" description="Helical" evidence="12">
    <location>
        <begin position="218"/>
        <end position="238"/>
    </location>
</feature>
<organism evidence="14 15">
    <name type="scientific">Terrapene triunguis</name>
    <name type="common">Three-toed box turtle</name>
    <dbReference type="NCBI Taxonomy" id="2587831"/>
    <lineage>
        <taxon>Eukaryota</taxon>
        <taxon>Metazoa</taxon>
        <taxon>Chordata</taxon>
        <taxon>Craniata</taxon>
        <taxon>Vertebrata</taxon>
        <taxon>Euteleostomi</taxon>
        <taxon>Archelosauria</taxon>
        <taxon>Testudinata</taxon>
        <taxon>Testudines</taxon>
        <taxon>Cryptodira</taxon>
        <taxon>Durocryptodira</taxon>
        <taxon>Testudinoidea</taxon>
        <taxon>Emydidae</taxon>
        <taxon>Terrapene</taxon>
    </lineage>
</organism>
<dbReference type="PROSITE" id="PS50262">
    <property type="entry name" value="G_PROTEIN_RECEP_F1_2"/>
    <property type="match status" value="1"/>
</dbReference>
<keyword evidence="9 12" id="KW-0472">Membrane</keyword>
<feature type="transmembrane region" description="Helical" evidence="12">
    <location>
        <begin position="152"/>
        <end position="170"/>
    </location>
</feature>
<dbReference type="Pfam" id="PF13853">
    <property type="entry name" value="7tm_4"/>
    <property type="match status" value="1"/>
</dbReference>
<keyword evidence="11" id="KW-0807">Transducer</keyword>
<dbReference type="InterPro" id="IPR017452">
    <property type="entry name" value="GPCR_Rhodpsn_7TM"/>
</dbReference>
<reference evidence="14" key="1">
    <citation type="submission" date="2025-08" db="UniProtKB">
        <authorList>
            <consortium name="Ensembl"/>
        </authorList>
    </citation>
    <scope>IDENTIFICATION</scope>
</reference>
<evidence type="ECO:0000259" key="13">
    <source>
        <dbReference type="PROSITE" id="PS50262"/>
    </source>
</evidence>
<feature type="domain" description="G-protein coupled receptors family 1 profile" evidence="13">
    <location>
        <begin position="51"/>
        <end position="300"/>
    </location>
</feature>
<reference evidence="14" key="2">
    <citation type="submission" date="2025-09" db="UniProtKB">
        <authorList>
            <consortium name="Ensembl"/>
        </authorList>
    </citation>
    <scope>IDENTIFICATION</scope>
</reference>
<dbReference type="GO" id="GO:0004930">
    <property type="term" value="F:G protein-coupled receptor activity"/>
    <property type="evidence" value="ECO:0007669"/>
    <property type="project" value="UniProtKB-KW"/>
</dbReference>
<evidence type="ECO:0000256" key="10">
    <source>
        <dbReference type="ARBA" id="ARBA00023170"/>
    </source>
</evidence>
<keyword evidence="7 12" id="KW-1133">Transmembrane helix</keyword>
<keyword evidence="8" id="KW-0297">G-protein coupled receptor</keyword>
<evidence type="ECO:0000256" key="7">
    <source>
        <dbReference type="ARBA" id="ARBA00022989"/>
    </source>
</evidence>
<dbReference type="AlphaFoldDB" id="A0A674IWQ6"/>
<dbReference type="PRINTS" id="PR00237">
    <property type="entry name" value="GPCRRHODOPSN"/>
</dbReference>
<keyword evidence="10" id="KW-0675">Receptor</keyword>